<accession>C9RMJ8</accession>
<evidence type="ECO:0000313" key="4">
    <source>
        <dbReference type="Proteomes" id="UP000001497"/>
    </source>
</evidence>
<dbReference type="PANTHER" id="PTHR42990:SF1">
    <property type="entry name" value="AAA+ ATPASE DOMAIN-CONTAINING PROTEIN"/>
    <property type="match status" value="1"/>
</dbReference>
<organism evidence="2 3">
    <name type="scientific">Fibrobacter succinogenes (strain ATCC 19169 / S85)</name>
    <dbReference type="NCBI Taxonomy" id="59374"/>
    <lineage>
        <taxon>Bacteria</taxon>
        <taxon>Pseudomonadati</taxon>
        <taxon>Fibrobacterota</taxon>
        <taxon>Fibrobacteria</taxon>
        <taxon>Fibrobacterales</taxon>
        <taxon>Fibrobacteraceae</taxon>
        <taxon>Fibrobacter</taxon>
    </lineage>
</organism>
<dbReference type="KEGG" id="fsu:Fisuc_2647"/>
<gene>
    <name evidence="1" type="ordered locus">Fisuc_2647</name>
    <name evidence="2" type="ordered locus">FSU_3217</name>
</gene>
<evidence type="ECO:0000313" key="2">
    <source>
        <dbReference type="EMBL" id="ADL25991.1"/>
    </source>
</evidence>
<dbReference type="eggNOG" id="COG1373">
    <property type="taxonomic scope" value="Bacteria"/>
</dbReference>
<dbReference type="Proteomes" id="UP000001497">
    <property type="component" value="Chromosome"/>
</dbReference>
<reference evidence="3" key="2">
    <citation type="submission" date="2010-08" db="EMBL/GenBank/DDBJ databases">
        <title>Complete sequence of Fibrobacter succinogenes subsp. succinogenes S85.</title>
        <authorList>
            <person name="Durkin A.S."/>
            <person name="Nelson K.E."/>
            <person name="Morrison M."/>
            <person name="Forsberg C.W."/>
            <person name="Wilson D.B."/>
            <person name="Russell J.B."/>
            <person name="Cann I.K.O."/>
            <person name="Mackie R.I."/>
            <person name="White B.A."/>
        </authorList>
    </citation>
    <scope>NUCLEOTIDE SEQUENCE [LARGE SCALE GENOMIC DNA]</scope>
    <source>
        <strain evidence="3">ATCC 19169 / S85</strain>
    </source>
</reference>
<keyword evidence="4" id="KW-1185">Reference proteome</keyword>
<dbReference type="STRING" id="59374.FSU_3217"/>
<proteinExistence type="predicted"/>
<reference evidence="2" key="3">
    <citation type="submission" date="2010-08" db="EMBL/GenBank/DDBJ databases">
        <authorList>
            <person name="Durkin A.S."/>
            <person name="Nelson K.E."/>
            <person name="Morrison M."/>
            <person name="Forsberg C.W."/>
            <person name="Wilson D.B."/>
            <person name="Russell J.B."/>
            <person name="Cann I.K.O."/>
            <person name="Mackie R.I."/>
            <person name="White B.A."/>
        </authorList>
    </citation>
    <scope>NUCLEOTIDE SEQUENCE</scope>
    <source>
        <strain evidence="2">S85</strain>
    </source>
</reference>
<dbReference type="OrthoDB" id="9768467at2"/>
<dbReference type="KEGG" id="fsc:FSU_3217"/>
<dbReference type="HOGENOM" id="CLU_2259611_0_0_0"/>
<reference evidence="1 4" key="1">
    <citation type="submission" date="2009-10" db="EMBL/GenBank/DDBJ databases">
        <title>Complete sequence of Fibrobacter succinogenes subsp. succinogenes S85.</title>
        <authorList>
            <consortium name="US DOE Joint Genome Institute"/>
            <person name="Lucas S."/>
            <person name="Copeland A."/>
            <person name="Lapidus A."/>
            <person name="Glavina del Rio T."/>
            <person name="Tice H."/>
            <person name="Bruce D."/>
            <person name="Goodwin L."/>
            <person name="Pitluck S."/>
            <person name="Chertkov O."/>
            <person name="Detter J.C."/>
            <person name="Han C."/>
            <person name="Tapia R."/>
            <person name="Larimer F."/>
            <person name="Land M."/>
            <person name="Hauser L."/>
            <person name="Kyrpides N."/>
            <person name="Mikhailova N."/>
            <person name="Weimer P.J."/>
            <person name="Stevenson D.M."/>
            <person name="Boyum J."/>
            <person name="Brumm P.I."/>
            <person name="Mead D."/>
        </authorList>
    </citation>
    <scope>NUCLEOTIDE SEQUENCE [LARGE SCALE GENOMIC DNA]</scope>
    <source>
        <strain evidence="4">ATCC 19169 / S85</strain>
        <strain evidence="1">S85</strain>
    </source>
</reference>
<sequence length="103" mass="11511">MALLEKIDKIYLSNPTLCCSQSDGKPDIGNLRETAFLSLMRVNNRVASSPVSDFLIDGMTFEVGGKNKKKRQIESVENGFVVKDDIEHGFLNTIPLWAFGLNY</sequence>
<name>C9RMJ8_FIBSS</name>
<dbReference type="AlphaFoldDB" id="C9RMJ8"/>
<evidence type="ECO:0000313" key="1">
    <source>
        <dbReference type="EMBL" id="ACX76230.1"/>
    </source>
</evidence>
<protein>
    <submittedName>
        <fullName evidence="1">3-dehydroquinate dehydratase (3-dehydroquinase type IIDHQase)</fullName>
    </submittedName>
    <submittedName>
        <fullName evidence="2">Conserved domain protein</fullName>
    </submittedName>
</protein>
<dbReference type="EMBL" id="CP001792">
    <property type="protein sequence ID" value="ACX76230.1"/>
    <property type="molecule type" value="Genomic_DNA"/>
</dbReference>
<dbReference type="PANTHER" id="PTHR42990">
    <property type="entry name" value="ATPASE"/>
    <property type="match status" value="1"/>
</dbReference>
<evidence type="ECO:0000313" key="3">
    <source>
        <dbReference type="Proteomes" id="UP000000517"/>
    </source>
</evidence>
<dbReference type="RefSeq" id="WP_014547246.1">
    <property type="nucleotide sequence ID" value="NC_013410.1"/>
</dbReference>
<dbReference type="EMBL" id="CP002158">
    <property type="protein sequence ID" value="ADL25991.1"/>
    <property type="molecule type" value="Genomic_DNA"/>
</dbReference>
<dbReference type="Proteomes" id="UP000000517">
    <property type="component" value="Chromosome"/>
</dbReference>